<evidence type="ECO:0000313" key="2">
    <source>
        <dbReference type="Proteomes" id="UP000265520"/>
    </source>
</evidence>
<comment type="caution">
    <text evidence="1">The sequence shown here is derived from an EMBL/GenBank/DDBJ whole genome shotgun (WGS) entry which is preliminary data.</text>
</comment>
<evidence type="ECO:0000313" key="1">
    <source>
        <dbReference type="EMBL" id="MCI93583.1"/>
    </source>
</evidence>
<protein>
    <submittedName>
        <fullName evidence="1">Uncharacterized protein</fullName>
    </submittedName>
</protein>
<reference evidence="1 2" key="1">
    <citation type="journal article" date="2018" name="Front. Plant Sci.">
        <title>Red Clover (Trifolium pratense) and Zigzag Clover (T. medium) - A Picture of Genomic Similarities and Differences.</title>
        <authorList>
            <person name="Dluhosova J."/>
            <person name="Istvanek J."/>
            <person name="Nedelnik J."/>
            <person name="Repkova J."/>
        </authorList>
    </citation>
    <scope>NUCLEOTIDE SEQUENCE [LARGE SCALE GENOMIC DNA]</scope>
    <source>
        <strain evidence="2">cv. 10/8</strain>
        <tissue evidence="1">Leaf</tissue>
    </source>
</reference>
<dbReference type="EMBL" id="LXQA011332790">
    <property type="protein sequence ID" value="MCI93583.1"/>
    <property type="molecule type" value="Genomic_DNA"/>
</dbReference>
<sequence length="51" mass="5155">MAGVSDFGSLGSSTFGLVGSSNSFPFLKMIAFTWPFGFCCGCPGNVPAGAE</sequence>
<dbReference type="Proteomes" id="UP000265520">
    <property type="component" value="Unassembled WGS sequence"/>
</dbReference>
<keyword evidence="2" id="KW-1185">Reference proteome</keyword>
<feature type="non-terminal residue" evidence="1">
    <location>
        <position position="51"/>
    </location>
</feature>
<dbReference type="AlphaFoldDB" id="A0A392W1I7"/>
<accession>A0A392W1I7</accession>
<organism evidence="1 2">
    <name type="scientific">Trifolium medium</name>
    <dbReference type="NCBI Taxonomy" id="97028"/>
    <lineage>
        <taxon>Eukaryota</taxon>
        <taxon>Viridiplantae</taxon>
        <taxon>Streptophyta</taxon>
        <taxon>Embryophyta</taxon>
        <taxon>Tracheophyta</taxon>
        <taxon>Spermatophyta</taxon>
        <taxon>Magnoliopsida</taxon>
        <taxon>eudicotyledons</taxon>
        <taxon>Gunneridae</taxon>
        <taxon>Pentapetalae</taxon>
        <taxon>rosids</taxon>
        <taxon>fabids</taxon>
        <taxon>Fabales</taxon>
        <taxon>Fabaceae</taxon>
        <taxon>Papilionoideae</taxon>
        <taxon>50 kb inversion clade</taxon>
        <taxon>NPAAA clade</taxon>
        <taxon>Hologalegina</taxon>
        <taxon>IRL clade</taxon>
        <taxon>Trifolieae</taxon>
        <taxon>Trifolium</taxon>
    </lineage>
</organism>
<proteinExistence type="predicted"/>
<name>A0A392W1I7_9FABA</name>